<feature type="compositionally biased region" description="Polar residues" evidence="5">
    <location>
        <begin position="145"/>
        <end position="157"/>
    </location>
</feature>
<feature type="region of interest" description="Disordered" evidence="5">
    <location>
        <begin position="123"/>
        <end position="157"/>
    </location>
</feature>
<dbReference type="InterPro" id="IPR013083">
    <property type="entry name" value="Znf_RING/FYVE/PHD"/>
</dbReference>
<comment type="caution">
    <text evidence="7">The sequence shown here is derived from an EMBL/GenBank/DDBJ whole genome shotgun (WGS) entry which is preliminary data.</text>
</comment>
<dbReference type="InterPro" id="IPR052440">
    <property type="entry name" value="Trans_Reg/Chrom_Remod"/>
</dbReference>
<name>A0AAD7T3K8_9TELE</name>
<feature type="region of interest" description="Disordered" evidence="5">
    <location>
        <begin position="1157"/>
        <end position="1206"/>
    </location>
</feature>
<feature type="region of interest" description="Disordered" evidence="5">
    <location>
        <begin position="1"/>
        <end position="54"/>
    </location>
</feature>
<feature type="region of interest" description="Disordered" evidence="5">
    <location>
        <begin position="948"/>
        <end position="976"/>
    </location>
</feature>
<feature type="region of interest" description="Disordered" evidence="5">
    <location>
        <begin position="83"/>
        <end position="108"/>
    </location>
</feature>
<feature type="region of interest" description="Disordered" evidence="5">
    <location>
        <begin position="1432"/>
        <end position="1457"/>
    </location>
</feature>
<feature type="region of interest" description="Disordered" evidence="5">
    <location>
        <begin position="803"/>
        <end position="824"/>
    </location>
</feature>
<gene>
    <name evidence="7" type="ORF">AAFF_G00081850</name>
</gene>
<evidence type="ECO:0000259" key="6">
    <source>
        <dbReference type="PROSITE" id="PS51805"/>
    </source>
</evidence>
<feature type="domain" description="PHD-type" evidence="6">
    <location>
        <begin position="1491"/>
        <end position="1595"/>
    </location>
</feature>
<sequence>MPPNSQYSRQPGNSNNLKQSGYRSQNNYAYQQPPSRTGYEQQAPLQGIPNTQESLSKYQHFNQPQQNYCLSDISVRSPEQYYQNCSPSASHSPVRSVGRSPSYSSTPSPLMVNSETFLYSQPPITSGASSSSSLREQVLHMPQHSHPSPSVNHQTTSYAGSLKDKFSEKLLSNPSLWSLNALTSQVENISNNVQQLLLSEALIANKKSSKRSNPKQGEDFKGQLHALEDSSCLDTPVPEAFSTPQTIHTELQEGGCPSSSEDQQERGYYYCDQNMSPTQGTTNSQLTLDVVPSCVMTSPSDMCSKSEDSVPAPQGAEAGGDNLNTIPKELREEKSPKGIAVPSSQNLEQNSPADRQSLGNSVKENFEESAWSEKLVEEKEREEVKEQLLTGCENQVEVTACKQEEEWAGEGKCPSLFHKISEALSDNYPSDKEEKIIYQDLVQDYGPADGDIAEKLCNPSDVSCRRDGGSDVQPGMYKSEFLPDSDAMGKRVPFVWRDEYLTMKEDDSEFPHLSSRSELFEERLSTATKERLQAIEEQHSVLSSQTAEVRKEKESFPSSEEVINNKTWSLESGEFLSPAQERGNKSPANTDTEVQDAAFASSEKRSIICDITPLTNSVKTVFSVFNEEATPLSQSRDHIDRRDAVVLEPDSPQLPGKSIMHSAPSWADTPPSPKKGDEEIDPGISCPGAVTPSTKSEPVAPSANLRVFNRKHVRGRRRQPGMLMHTSVRIRRLSNVEGDRIPTAPQEMSLPPSKTMVLAEQTAAAHKDLSSQTPTLFTENFPSRMCTRSFTAMAAPKTCLHVKRQRGPKPSKGIVGKDSQGDPKGLISKIKWRKQRGPKPAIIGHRKGRRGLSENRLQDENQETTLCLPPCVKAQRPMVLRSRKQTQENPMKEKTKERKTMCIVPKTLKEMKRQRTAFLKEQSYMSSKQNLTAVHRKGVYRTLISKSDKSVPPIKRKSSCHSSVPVKKQRGAKAGKAETIQPLKTKVMGMKGPKKRLMQEENFNIPLSSFLTKDPSPSNISEVPCMSPQYPAKTKYLPARKGRGLKYEAMVQKLTSPGSKKHITNSQADSIQGNLMARTTQDLEQTRAVETEEVKQEEGEITQNMVETQYPTVVKASTIKQRKSLCTESKDQTELVSGAESLVIKTPRLAKQRAIKNNHEMHLKQRRKRRKGLTTLESTGAAEQQTPTLTSAPPAFNGEQTDSMQVPTDTTVCKKVRHAMTPTKKRQAKVLAKQGIKKKKTVKEVGPNGRNIKYLHNAKPTKNGRRLKTRHRLQTTPVLEGQQPEVCLKYILYKSQKNENKPFSPYVHIDSSKECASLCAIINRPEEELLLQARKKITPKIQSPVVIAKAIPNSSVMLQGPLVNKNLIDRCLTCCLCGKPANYRELGDLCGPYYPEDSIPRKTLSFKYKLESRDERVTVNCSAAQASTLKREDMKGVSVGSSGTGRPGRPRKAEKVSGESAIVRPKFLERYKKLQQFQGYERRAEEEGAADLRMQDGCGTILQRLELEAEAREHWVHEACAVWTSGVFLVAGKLYGLKEATDAAAEMCCSKCQDVGASISCCSKGCLQKFHYVCAKETGCLLLEDSFSLKCTKHKAL</sequence>
<dbReference type="Pfam" id="PF13771">
    <property type="entry name" value="zf-HC5HC2H"/>
    <property type="match status" value="1"/>
</dbReference>
<evidence type="ECO:0000313" key="7">
    <source>
        <dbReference type="EMBL" id="KAJ8413678.1"/>
    </source>
</evidence>
<dbReference type="PROSITE" id="PS51805">
    <property type="entry name" value="EPHD"/>
    <property type="match status" value="1"/>
</dbReference>
<dbReference type="GO" id="GO:0005634">
    <property type="term" value="C:nucleus"/>
    <property type="evidence" value="ECO:0007669"/>
    <property type="project" value="TreeGrafter"/>
</dbReference>
<dbReference type="GO" id="GO:0008270">
    <property type="term" value="F:zinc ion binding"/>
    <property type="evidence" value="ECO:0007669"/>
    <property type="project" value="UniProtKB-KW"/>
</dbReference>
<evidence type="ECO:0000256" key="2">
    <source>
        <dbReference type="ARBA" id="ARBA00022723"/>
    </source>
</evidence>
<evidence type="ECO:0000256" key="5">
    <source>
        <dbReference type="SAM" id="MobiDB-lite"/>
    </source>
</evidence>
<keyword evidence="3" id="KW-0863">Zinc-finger</keyword>
<dbReference type="InterPro" id="IPR034732">
    <property type="entry name" value="EPHD"/>
</dbReference>
<dbReference type="PANTHER" id="PTHR14955:SF6">
    <property type="entry name" value="RETINOIC ACID-INDUCED PROTEIN 1"/>
    <property type="match status" value="1"/>
</dbReference>
<keyword evidence="8" id="KW-1185">Reference proteome</keyword>
<protein>
    <recommendedName>
        <fullName evidence="6">PHD-type domain-containing protein</fullName>
    </recommendedName>
</protein>
<keyword evidence="2" id="KW-0479">Metal-binding</keyword>
<evidence type="ECO:0000313" key="8">
    <source>
        <dbReference type="Proteomes" id="UP001221898"/>
    </source>
</evidence>
<dbReference type="Gene3D" id="3.30.40.10">
    <property type="entry name" value="Zinc/RING finger domain, C3HC4 (zinc finger)"/>
    <property type="match status" value="1"/>
</dbReference>
<feature type="compositionally biased region" description="Polar residues" evidence="5">
    <location>
        <begin position="1175"/>
        <end position="1191"/>
    </location>
</feature>
<dbReference type="EMBL" id="JAINUG010000015">
    <property type="protein sequence ID" value="KAJ8413678.1"/>
    <property type="molecule type" value="Genomic_DNA"/>
</dbReference>
<evidence type="ECO:0000256" key="3">
    <source>
        <dbReference type="ARBA" id="ARBA00022771"/>
    </source>
</evidence>
<dbReference type="Proteomes" id="UP001221898">
    <property type="component" value="Unassembled WGS sequence"/>
</dbReference>
<proteinExistence type="predicted"/>
<evidence type="ECO:0000256" key="4">
    <source>
        <dbReference type="ARBA" id="ARBA00022833"/>
    </source>
</evidence>
<dbReference type="PANTHER" id="PTHR14955">
    <property type="entry name" value="RETINOIC ACID INDUCED 1/TRANSCRIPTION FACTOR 20"/>
    <property type="match status" value="1"/>
</dbReference>
<feature type="region of interest" description="Disordered" evidence="5">
    <location>
        <begin position="648"/>
        <end position="699"/>
    </location>
</feature>
<keyword evidence="1" id="KW-0597">Phosphoprotein</keyword>
<evidence type="ECO:0000256" key="1">
    <source>
        <dbReference type="ARBA" id="ARBA00022553"/>
    </source>
</evidence>
<keyword evidence="4" id="KW-0862">Zinc</keyword>
<feature type="region of interest" description="Disordered" evidence="5">
    <location>
        <begin position="298"/>
        <end position="375"/>
    </location>
</feature>
<feature type="compositionally biased region" description="Polar residues" evidence="5">
    <location>
        <begin position="342"/>
        <end position="363"/>
    </location>
</feature>
<reference evidence="7" key="1">
    <citation type="journal article" date="2023" name="Science">
        <title>Genome structures resolve the early diversification of teleost fishes.</title>
        <authorList>
            <person name="Parey E."/>
            <person name="Louis A."/>
            <person name="Montfort J."/>
            <person name="Bouchez O."/>
            <person name="Roques C."/>
            <person name="Iampietro C."/>
            <person name="Lluch J."/>
            <person name="Castinel A."/>
            <person name="Donnadieu C."/>
            <person name="Desvignes T."/>
            <person name="Floi Bucao C."/>
            <person name="Jouanno E."/>
            <person name="Wen M."/>
            <person name="Mejri S."/>
            <person name="Dirks R."/>
            <person name="Jansen H."/>
            <person name="Henkel C."/>
            <person name="Chen W.J."/>
            <person name="Zahm M."/>
            <person name="Cabau C."/>
            <person name="Klopp C."/>
            <person name="Thompson A.W."/>
            <person name="Robinson-Rechavi M."/>
            <person name="Braasch I."/>
            <person name="Lecointre G."/>
            <person name="Bobe J."/>
            <person name="Postlethwait J.H."/>
            <person name="Berthelot C."/>
            <person name="Roest Crollius H."/>
            <person name="Guiguen Y."/>
        </authorList>
    </citation>
    <scope>NUCLEOTIDE SEQUENCE</scope>
    <source>
        <strain evidence="7">NC1722</strain>
    </source>
</reference>
<dbReference type="GO" id="GO:0032922">
    <property type="term" value="P:circadian regulation of gene expression"/>
    <property type="evidence" value="ECO:0007669"/>
    <property type="project" value="TreeGrafter"/>
</dbReference>
<accession>A0AAD7T3K8</accession>
<organism evidence="7 8">
    <name type="scientific">Aldrovandia affinis</name>
    <dbReference type="NCBI Taxonomy" id="143900"/>
    <lineage>
        <taxon>Eukaryota</taxon>
        <taxon>Metazoa</taxon>
        <taxon>Chordata</taxon>
        <taxon>Craniata</taxon>
        <taxon>Vertebrata</taxon>
        <taxon>Euteleostomi</taxon>
        <taxon>Actinopterygii</taxon>
        <taxon>Neopterygii</taxon>
        <taxon>Teleostei</taxon>
        <taxon>Notacanthiformes</taxon>
        <taxon>Halosauridae</taxon>
        <taxon>Aldrovandia</taxon>
    </lineage>
</organism>
<dbReference type="GO" id="GO:0006357">
    <property type="term" value="P:regulation of transcription by RNA polymerase II"/>
    <property type="evidence" value="ECO:0007669"/>
    <property type="project" value="TreeGrafter"/>
</dbReference>